<gene>
    <name evidence="1" type="ORF">LTS18_015067</name>
</gene>
<evidence type="ECO:0000313" key="1">
    <source>
        <dbReference type="EMBL" id="KAK3070573.1"/>
    </source>
</evidence>
<organism evidence="1 2">
    <name type="scientific">Coniosporium uncinatum</name>
    <dbReference type="NCBI Taxonomy" id="93489"/>
    <lineage>
        <taxon>Eukaryota</taxon>
        <taxon>Fungi</taxon>
        <taxon>Dikarya</taxon>
        <taxon>Ascomycota</taxon>
        <taxon>Pezizomycotina</taxon>
        <taxon>Dothideomycetes</taxon>
        <taxon>Dothideomycetes incertae sedis</taxon>
        <taxon>Coniosporium</taxon>
    </lineage>
</organism>
<evidence type="ECO:0000313" key="2">
    <source>
        <dbReference type="Proteomes" id="UP001186974"/>
    </source>
</evidence>
<sequence length="207" mass="22119">MASRHRARPGQMKNDAADEERNIWDSLRDQAKRVDSLVADSNRIEEHQKELLSKINTAHAQSESTADLEDELLDITRKQIKLTDEIQSTLEGDDDNGALSITSGLQVLTALRASSEIENTSTNSRSQNVAKPSRNAKRKAESSVATLNDDRDSVAADSPAVSSPKVAGPSAASRLIKGSASRAGSVPAAREASVKAEDPGDSTDSLK</sequence>
<dbReference type="Proteomes" id="UP001186974">
    <property type="component" value="Unassembled WGS sequence"/>
</dbReference>
<comment type="caution">
    <text evidence="1">The sequence shown here is derived from an EMBL/GenBank/DDBJ whole genome shotgun (WGS) entry which is preliminary data.</text>
</comment>
<accession>A0ACC3DGJ6</accession>
<proteinExistence type="predicted"/>
<reference evidence="1" key="1">
    <citation type="submission" date="2024-09" db="EMBL/GenBank/DDBJ databases">
        <title>Black Yeasts Isolated from many extreme environments.</title>
        <authorList>
            <person name="Coleine C."/>
            <person name="Stajich J.E."/>
            <person name="Selbmann L."/>
        </authorList>
    </citation>
    <scope>NUCLEOTIDE SEQUENCE</scope>
    <source>
        <strain evidence="1">CCFEE 5737</strain>
    </source>
</reference>
<feature type="non-terminal residue" evidence="1">
    <location>
        <position position="207"/>
    </location>
</feature>
<protein>
    <submittedName>
        <fullName evidence="1">Uncharacterized protein</fullName>
    </submittedName>
</protein>
<dbReference type="EMBL" id="JAWDJW010004946">
    <property type="protein sequence ID" value="KAK3070573.1"/>
    <property type="molecule type" value="Genomic_DNA"/>
</dbReference>
<keyword evidence="2" id="KW-1185">Reference proteome</keyword>
<name>A0ACC3DGJ6_9PEZI</name>